<name>A0A5E5P2P2_9BURK</name>
<dbReference type="GO" id="GO:0004177">
    <property type="term" value="F:aminopeptidase activity"/>
    <property type="evidence" value="ECO:0007669"/>
    <property type="project" value="UniProtKB-KW"/>
</dbReference>
<organism evidence="3 4">
    <name type="scientific">Pandoraea apista</name>
    <dbReference type="NCBI Taxonomy" id="93218"/>
    <lineage>
        <taxon>Bacteria</taxon>
        <taxon>Pseudomonadati</taxon>
        <taxon>Pseudomonadota</taxon>
        <taxon>Betaproteobacteria</taxon>
        <taxon>Burkholderiales</taxon>
        <taxon>Burkholderiaceae</taxon>
        <taxon>Pandoraea</taxon>
    </lineage>
</organism>
<reference evidence="3 4" key="1">
    <citation type="submission" date="2019-08" db="EMBL/GenBank/DDBJ databases">
        <authorList>
            <person name="Peeters C."/>
        </authorList>
    </citation>
    <scope>NUCLEOTIDE SEQUENCE [LARGE SCALE GENOMIC DNA]</scope>
    <source>
        <strain evidence="3 4">LMG 18089</strain>
    </source>
</reference>
<dbReference type="SUPFAM" id="SSF53474">
    <property type="entry name" value="alpha/beta-Hydrolases"/>
    <property type="match status" value="1"/>
</dbReference>
<evidence type="ECO:0000313" key="4">
    <source>
        <dbReference type="Proteomes" id="UP000364291"/>
    </source>
</evidence>
<keyword evidence="3" id="KW-0031">Aminopeptidase</keyword>
<protein>
    <submittedName>
        <fullName evidence="3">Dipeptidyl aminopeptidase</fullName>
    </submittedName>
</protein>
<accession>A0A5E5P2P2</accession>
<feature type="chain" id="PRO_5025619903" evidence="1">
    <location>
        <begin position="48"/>
        <end position="333"/>
    </location>
</feature>
<feature type="domain" description="Xaa-Pro dipeptidyl-peptidase-like" evidence="2">
    <location>
        <begin position="84"/>
        <end position="224"/>
    </location>
</feature>
<keyword evidence="1" id="KW-0732">Signal</keyword>
<keyword evidence="3" id="KW-0378">Hydrolase</keyword>
<evidence type="ECO:0000256" key="1">
    <source>
        <dbReference type="SAM" id="SignalP"/>
    </source>
</evidence>
<proteinExistence type="predicted"/>
<keyword evidence="3" id="KW-0645">Protease</keyword>
<dbReference type="EMBL" id="CABPSX010000003">
    <property type="protein sequence ID" value="VVG70881.1"/>
    <property type="molecule type" value="Genomic_DNA"/>
</dbReference>
<dbReference type="InterPro" id="IPR000383">
    <property type="entry name" value="Xaa-Pro-like_dom"/>
</dbReference>
<gene>
    <name evidence="3" type="ORF">PAP18089_01852</name>
</gene>
<evidence type="ECO:0000313" key="3">
    <source>
        <dbReference type="EMBL" id="VVG70881.1"/>
    </source>
</evidence>
<dbReference type="Gene3D" id="3.40.50.1820">
    <property type="entry name" value="alpha/beta hydrolase"/>
    <property type="match status" value="1"/>
</dbReference>
<evidence type="ECO:0000259" key="2">
    <source>
        <dbReference type="Pfam" id="PF02129"/>
    </source>
</evidence>
<dbReference type="Pfam" id="PF02129">
    <property type="entry name" value="Peptidase_S15"/>
    <property type="match status" value="1"/>
</dbReference>
<sequence length="333" mass="35451">MDSTHAPRYGDILITMTRFTAHSRFCAGALCALLLMTPFIGTSTAVAASDADATGTATPASAGDPAPEIVSIVVPGAGTFGGDIAMHTEVYKPSGSGPFPVLIFEHGRSSDALVRAKLNQPILKGHVRYWLAKGFAIVAPVRVGYGATGGPDRENSGASFDMQGRCTRRPDFEKLGRVTAEASLAAVHWVREQPWADKERIVLEGRSVGGFTTVATAATNPPGVIGYINFSGGAGGMPERAPGHSCDPEQMKTVYGEFGKSTKIPGLWLYAHNDQYWGPDAPRQWFDAFTAAGSPAQFVHTEDLPGHDGHQLLTYGGKMWSRPVDAFVKQLGF</sequence>
<dbReference type="InterPro" id="IPR029058">
    <property type="entry name" value="AB_hydrolase_fold"/>
</dbReference>
<dbReference type="Proteomes" id="UP000364291">
    <property type="component" value="Unassembled WGS sequence"/>
</dbReference>
<feature type="signal peptide" evidence="1">
    <location>
        <begin position="1"/>
        <end position="47"/>
    </location>
</feature>
<dbReference type="AlphaFoldDB" id="A0A5E5P2P2"/>